<keyword evidence="6" id="KW-1185">Reference proteome</keyword>
<dbReference type="Gene3D" id="3.30.40.10">
    <property type="entry name" value="Zinc/RING finger domain, C3HC4 (zinc finger)"/>
    <property type="match status" value="1"/>
</dbReference>
<dbReference type="InParanoid" id="A0A067QFK4"/>
<dbReference type="eggNOG" id="KOG3002">
    <property type="taxonomic scope" value="Eukaryota"/>
</dbReference>
<evidence type="ECO:0000313" key="5">
    <source>
        <dbReference type="EMBL" id="KDR06088.1"/>
    </source>
</evidence>
<dbReference type="AlphaFoldDB" id="A0A067QFK4"/>
<dbReference type="InterPro" id="IPR013083">
    <property type="entry name" value="Znf_RING/FYVE/PHD"/>
</dbReference>
<dbReference type="GO" id="GO:0005737">
    <property type="term" value="C:cytoplasm"/>
    <property type="evidence" value="ECO:0007669"/>
    <property type="project" value="TreeGrafter"/>
</dbReference>
<evidence type="ECO:0000256" key="3">
    <source>
        <dbReference type="ARBA" id="ARBA00022833"/>
    </source>
</evidence>
<name>A0A067QFK4_ZOONE</name>
<protein>
    <submittedName>
        <fullName evidence="5">E3 ubiquitin-protein ligase SINAT5</fullName>
    </submittedName>
</protein>
<keyword evidence="1" id="KW-0479">Metal-binding</keyword>
<dbReference type="Pfam" id="PF21362">
    <property type="entry name" value="Sina_RING"/>
    <property type="match status" value="1"/>
</dbReference>
<dbReference type="Pfam" id="PF21361">
    <property type="entry name" value="Sina_ZnF"/>
    <property type="match status" value="1"/>
</dbReference>
<dbReference type="InterPro" id="IPR052088">
    <property type="entry name" value="E3_ubiquitin-ligase_SINA"/>
</dbReference>
<dbReference type="PANTHER" id="PTHR10315">
    <property type="entry name" value="E3 UBIQUITIN PROTEIN LIGASE SIAH"/>
    <property type="match status" value="1"/>
</dbReference>
<feature type="domain" description="E3 ubiquitin-protein ligase Sina-like RING finger" evidence="4">
    <location>
        <begin position="2"/>
        <end position="27"/>
    </location>
</feature>
<evidence type="ECO:0000313" key="6">
    <source>
        <dbReference type="Proteomes" id="UP000027135"/>
    </source>
</evidence>
<evidence type="ECO:0000259" key="4">
    <source>
        <dbReference type="Pfam" id="PF21362"/>
    </source>
</evidence>
<sequence>MSPIPMCENGHSVCKTCRQNLLNCPVCREQFSNMRCFLLENMTRKMRHPCKYYNRGCPKAFYLQRSEKHEDQCQHQPFKCPFQLQQRSEGSAFVGAANINIRASFNKKSYNFLLAVL</sequence>
<accession>A0A067QFK4</accession>
<dbReference type="SUPFAM" id="SSF49599">
    <property type="entry name" value="TRAF domain-like"/>
    <property type="match status" value="1"/>
</dbReference>
<dbReference type="STRING" id="136037.A0A067QFK4"/>
<organism evidence="5 6">
    <name type="scientific">Zootermopsis nevadensis</name>
    <name type="common">Dampwood termite</name>
    <dbReference type="NCBI Taxonomy" id="136037"/>
    <lineage>
        <taxon>Eukaryota</taxon>
        <taxon>Metazoa</taxon>
        <taxon>Ecdysozoa</taxon>
        <taxon>Arthropoda</taxon>
        <taxon>Hexapoda</taxon>
        <taxon>Insecta</taxon>
        <taxon>Pterygota</taxon>
        <taxon>Neoptera</taxon>
        <taxon>Polyneoptera</taxon>
        <taxon>Dictyoptera</taxon>
        <taxon>Blattodea</taxon>
        <taxon>Blattoidea</taxon>
        <taxon>Termitoidae</taxon>
        <taxon>Termopsidae</taxon>
        <taxon>Zootermopsis</taxon>
    </lineage>
</organism>
<dbReference type="InterPro" id="IPR049548">
    <property type="entry name" value="Sina-like_RING"/>
</dbReference>
<dbReference type="GO" id="GO:0008270">
    <property type="term" value="F:zinc ion binding"/>
    <property type="evidence" value="ECO:0007669"/>
    <property type="project" value="UniProtKB-KW"/>
</dbReference>
<keyword evidence="3" id="KW-0862">Zinc</keyword>
<dbReference type="PANTHER" id="PTHR10315:SF117">
    <property type="entry name" value="RING-TYPE E3 UBIQUITIN TRANSFERASE"/>
    <property type="match status" value="1"/>
</dbReference>
<evidence type="ECO:0000256" key="1">
    <source>
        <dbReference type="ARBA" id="ARBA00022723"/>
    </source>
</evidence>
<proteinExistence type="predicted"/>
<keyword evidence="2" id="KW-0863">Zinc-finger</keyword>
<evidence type="ECO:0000256" key="2">
    <source>
        <dbReference type="ARBA" id="ARBA00022771"/>
    </source>
</evidence>
<dbReference type="GO" id="GO:0061630">
    <property type="term" value="F:ubiquitin protein ligase activity"/>
    <property type="evidence" value="ECO:0007669"/>
    <property type="project" value="TreeGrafter"/>
</dbReference>
<dbReference type="OMA" id="PRRNEGC"/>
<dbReference type="EMBL" id="KK853607">
    <property type="protein sequence ID" value="KDR06088.1"/>
    <property type="molecule type" value="Genomic_DNA"/>
</dbReference>
<reference evidence="5 6" key="1">
    <citation type="journal article" date="2014" name="Nat. Commun.">
        <title>Molecular traces of alternative social organization in a termite genome.</title>
        <authorList>
            <person name="Terrapon N."/>
            <person name="Li C."/>
            <person name="Robertson H.M."/>
            <person name="Ji L."/>
            <person name="Meng X."/>
            <person name="Booth W."/>
            <person name="Chen Z."/>
            <person name="Childers C.P."/>
            <person name="Glastad K.M."/>
            <person name="Gokhale K."/>
            <person name="Gowin J."/>
            <person name="Gronenberg W."/>
            <person name="Hermansen R.A."/>
            <person name="Hu H."/>
            <person name="Hunt B.G."/>
            <person name="Huylmans A.K."/>
            <person name="Khalil S.M."/>
            <person name="Mitchell R.D."/>
            <person name="Munoz-Torres M.C."/>
            <person name="Mustard J.A."/>
            <person name="Pan H."/>
            <person name="Reese J.T."/>
            <person name="Scharf M.E."/>
            <person name="Sun F."/>
            <person name="Vogel H."/>
            <person name="Xiao J."/>
            <person name="Yang W."/>
            <person name="Yang Z."/>
            <person name="Yang Z."/>
            <person name="Zhou J."/>
            <person name="Zhu J."/>
            <person name="Brent C.S."/>
            <person name="Elsik C.G."/>
            <person name="Goodisman M.A."/>
            <person name="Liberles D.A."/>
            <person name="Roe R.M."/>
            <person name="Vargo E.L."/>
            <person name="Vilcinskas A."/>
            <person name="Wang J."/>
            <person name="Bornberg-Bauer E."/>
            <person name="Korb J."/>
            <person name="Zhang G."/>
            <person name="Liebig J."/>
        </authorList>
    </citation>
    <scope>NUCLEOTIDE SEQUENCE [LARGE SCALE GENOMIC DNA]</scope>
    <source>
        <tissue evidence="5">Whole organism</tissue>
    </source>
</reference>
<gene>
    <name evidence="5" type="ORF">L798_04479</name>
</gene>
<dbReference type="Proteomes" id="UP000027135">
    <property type="component" value="Unassembled WGS sequence"/>
</dbReference>